<dbReference type="EMBL" id="GG692432">
    <property type="protein sequence ID" value="EER38171.1"/>
    <property type="molecule type" value="Genomic_DNA"/>
</dbReference>
<dbReference type="AlphaFoldDB" id="C6HNX5"/>
<sequence length="104" mass="11744">MMGPTKLTHEDLHQGNILISPAGEIRLEITLHRVPPPSARLGDIRAAEGSLGRPRTGHYGCSDLDTKLKERWTIRAWVLRLIVKLHLNVTCMKVREGIVKSWVM</sequence>
<evidence type="ECO:0000313" key="2">
    <source>
        <dbReference type="Proteomes" id="UP000002624"/>
    </source>
</evidence>
<evidence type="ECO:0000313" key="1">
    <source>
        <dbReference type="EMBL" id="EER38171.1"/>
    </source>
</evidence>
<gene>
    <name evidence="1" type="ORF">HCDG_07906</name>
</gene>
<dbReference type="HOGENOM" id="CLU_2249278_0_0_1"/>
<organism evidence="1 2">
    <name type="scientific">Ajellomyces capsulatus (strain H143)</name>
    <name type="common">Darling's disease fungus</name>
    <name type="synonym">Histoplasma capsulatum</name>
    <dbReference type="NCBI Taxonomy" id="544712"/>
    <lineage>
        <taxon>Eukaryota</taxon>
        <taxon>Fungi</taxon>
        <taxon>Dikarya</taxon>
        <taxon>Ascomycota</taxon>
        <taxon>Pezizomycotina</taxon>
        <taxon>Eurotiomycetes</taxon>
        <taxon>Eurotiomycetidae</taxon>
        <taxon>Onygenales</taxon>
        <taxon>Ajellomycetaceae</taxon>
        <taxon>Histoplasma</taxon>
    </lineage>
</organism>
<protein>
    <submittedName>
        <fullName evidence="1">Uncharacterized protein</fullName>
    </submittedName>
</protein>
<name>C6HNX5_AJECH</name>
<proteinExistence type="predicted"/>
<accession>C6HNX5</accession>
<reference evidence="2" key="1">
    <citation type="submission" date="2009-05" db="EMBL/GenBank/DDBJ databases">
        <title>The genome sequence of Ajellomyces capsulatus strain H143.</title>
        <authorList>
            <person name="Champion M."/>
            <person name="Cuomo C.A."/>
            <person name="Ma L.-J."/>
            <person name="Henn M.R."/>
            <person name="Sil A."/>
            <person name="Goldman B."/>
            <person name="Young S.K."/>
            <person name="Kodira C.D."/>
            <person name="Zeng Q."/>
            <person name="Koehrsen M."/>
            <person name="Alvarado L."/>
            <person name="Berlin A.M."/>
            <person name="Borenstein D."/>
            <person name="Chen Z."/>
            <person name="Engels R."/>
            <person name="Freedman E."/>
            <person name="Gellesch M."/>
            <person name="Goldberg J."/>
            <person name="Griggs A."/>
            <person name="Gujja S."/>
            <person name="Heiman D.I."/>
            <person name="Hepburn T.A."/>
            <person name="Howarth C."/>
            <person name="Jen D."/>
            <person name="Larson L."/>
            <person name="Lewis B."/>
            <person name="Mehta T."/>
            <person name="Park D."/>
            <person name="Pearson M."/>
            <person name="Roberts A."/>
            <person name="Saif S."/>
            <person name="Shea T.D."/>
            <person name="Shenoy N."/>
            <person name="Sisk P."/>
            <person name="Stolte C."/>
            <person name="Sykes S."/>
            <person name="Walk T."/>
            <person name="White J."/>
            <person name="Yandava C."/>
            <person name="Klein B."/>
            <person name="McEwen J.G."/>
            <person name="Puccia R."/>
            <person name="Goldman G.H."/>
            <person name="Felipe M.S."/>
            <person name="Nino-Vega G."/>
            <person name="San-Blas G."/>
            <person name="Taylor J.W."/>
            <person name="Mendoza L."/>
            <person name="Galagan J.E."/>
            <person name="Nusbaum C."/>
            <person name="Birren B.W."/>
        </authorList>
    </citation>
    <scope>NUCLEOTIDE SEQUENCE [LARGE SCALE GENOMIC DNA]</scope>
    <source>
        <strain evidence="2">H143</strain>
    </source>
</reference>
<dbReference type="Proteomes" id="UP000002624">
    <property type="component" value="Unassembled WGS sequence"/>
</dbReference>
<dbReference type="VEuPathDB" id="FungiDB:HCDG_07906"/>
<dbReference type="OMA" id="PRTGHYG"/>